<organism evidence="2 3">
    <name type="scientific">Eiseniibacteriota bacterium</name>
    <dbReference type="NCBI Taxonomy" id="2212470"/>
    <lineage>
        <taxon>Bacteria</taxon>
        <taxon>Candidatus Eiseniibacteriota</taxon>
    </lineage>
</organism>
<gene>
    <name evidence="2" type="ORF">ACFL6M_05670</name>
</gene>
<dbReference type="EMBL" id="JBHPKH010000070">
    <property type="protein sequence ID" value="MFC1573070.1"/>
    <property type="molecule type" value="Genomic_DNA"/>
</dbReference>
<reference evidence="2 3" key="1">
    <citation type="submission" date="2024-09" db="EMBL/GenBank/DDBJ databases">
        <authorList>
            <person name="D'Angelo T."/>
        </authorList>
    </citation>
    <scope>NUCLEOTIDE SEQUENCE [LARGE SCALE GENOMIC DNA]</scope>
    <source>
        <strain evidence="2">SAG AM-320-E07</strain>
    </source>
</reference>
<name>A0ABV6YL68_UNCEI</name>
<evidence type="ECO:0000313" key="2">
    <source>
        <dbReference type="EMBL" id="MFC1573070.1"/>
    </source>
</evidence>
<keyword evidence="1" id="KW-0732">Signal</keyword>
<comment type="caution">
    <text evidence="2">The sequence shown here is derived from an EMBL/GenBank/DDBJ whole genome shotgun (WGS) entry which is preliminary data.</text>
</comment>
<feature type="signal peptide" evidence="1">
    <location>
        <begin position="1"/>
        <end position="20"/>
    </location>
</feature>
<sequence>MKRVIVLLACALICGLSVEAEPVPQTMSHQGLLRDVDGGIVDDGTYAFTFRIYTGSDSLLWEENHPSVAVEGGIFNVTLGRGEPEVPLYLPFDQTYYLGIAIGANPEMLPLIELTASPYAFRAKSAAVADSVKNPGTVGISGSGGPGRIALFLDEDTIGSSMISQVGDSLTIGDTLACRGGGPAGPRSGVLECNVDANFGGHATFGGPLEGETIIAHELELHKDPYGSGPELRIYDDQDRVSAFLHNTLLGSRLWMYNYDRTLGVQLDADARHVECWNSSGHSVAKVTAHAWDGGSVILCDDQGRDRVSMYGDRDGTNAGYLGLYDTDGDIAIDLDGYNAGYLGLYDGDGDIAIDLTANARTMQFSNVNDECVVRIEAGGSWAGGGMVLCNDQGHSRVAIYGDNQDNDYGYVGLRNAAGETTVQLKGDGGGGHGRVITDVLEITGADLAEPFDVTGTDVAKPGMVLTIDATTPGNLKISSKPYDRCVAGIISGAGGINPGVLMGQSQADGDGEHPVAMSGRVYCWADAVNGPIKPGDLLTTSATPGHAMKATNHQKAQGAIIGKAMSSLESGRDLVLVLVSLQ</sequence>
<proteinExistence type="predicted"/>
<evidence type="ECO:0000256" key="1">
    <source>
        <dbReference type="SAM" id="SignalP"/>
    </source>
</evidence>
<evidence type="ECO:0000313" key="3">
    <source>
        <dbReference type="Proteomes" id="UP001593833"/>
    </source>
</evidence>
<keyword evidence="3" id="KW-1185">Reference proteome</keyword>
<protein>
    <submittedName>
        <fullName evidence="2">Uncharacterized protein</fullName>
    </submittedName>
</protein>
<dbReference type="Proteomes" id="UP001593833">
    <property type="component" value="Unassembled WGS sequence"/>
</dbReference>
<feature type="chain" id="PRO_5045061641" evidence="1">
    <location>
        <begin position="21"/>
        <end position="583"/>
    </location>
</feature>
<accession>A0ABV6YL68</accession>